<reference evidence="1" key="1">
    <citation type="submission" date="2023-11" db="EMBL/GenBank/DDBJ databases">
        <authorList>
            <person name="Poullet M."/>
        </authorList>
    </citation>
    <scope>NUCLEOTIDE SEQUENCE</scope>
    <source>
        <strain evidence="1">E1834</strain>
    </source>
</reference>
<sequence length="123" mass="14268">MFTLTFLSILVLIKVLFNIRHFKVTTVCLALSRMKRTVPATHSVYLGAKMLNHFLCCIEPDPATSYQRHLEDDTTSTRDMPNHGQALQNDYSMEWRHIYIAINNLFSGLCFSLFCFIVIFDIM</sequence>
<organism evidence="1 2">
    <name type="scientific">Meloidogyne enterolobii</name>
    <name type="common">Root-knot nematode worm</name>
    <name type="synonym">Meloidogyne mayaguensis</name>
    <dbReference type="NCBI Taxonomy" id="390850"/>
    <lineage>
        <taxon>Eukaryota</taxon>
        <taxon>Metazoa</taxon>
        <taxon>Ecdysozoa</taxon>
        <taxon>Nematoda</taxon>
        <taxon>Chromadorea</taxon>
        <taxon>Rhabditida</taxon>
        <taxon>Tylenchina</taxon>
        <taxon>Tylenchomorpha</taxon>
        <taxon>Tylenchoidea</taxon>
        <taxon>Meloidogynidae</taxon>
        <taxon>Meloidogyninae</taxon>
        <taxon>Meloidogyne</taxon>
    </lineage>
</organism>
<dbReference type="Proteomes" id="UP001497535">
    <property type="component" value="Unassembled WGS sequence"/>
</dbReference>
<comment type="caution">
    <text evidence="1">The sequence shown here is derived from an EMBL/GenBank/DDBJ whole genome shotgun (WGS) entry which is preliminary data.</text>
</comment>
<protein>
    <submittedName>
        <fullName evidence="1">Uncharacterized protein</fullName>
    </submittedName>
</protein>
<evidence type="ECO:0000313" key="1">
    <source>
        <dbReference type="EMBL" id="CAK5111409.1"/>
    </source>
</evidence>
<keyword evidence="2" id="KW-1185">Reference proteome</keyword>
<proteinExistence type="predicted"/>
<evidence type="ECO:0000313" key="2">
    <source>
        <dbReference type="Proteomes" id="UP001497535"/>
    </source>
</evidence>
<accession>A0ACB1AY25</accession>
<name>A0ACB1AY25_MELEN</name>
<dbReference type="EMBL" id="CAVMJV010000139">
    <property type="protein sequence ID" value="CAK5111409.1"/>
    <property type="molecule type" value="Genomic_DNA"/>
</dbReference>
<gene>
    <name evidence="1" type="ORF">MENTE1834_LOCUS44658</name>
</gene>